<organism evidence="1 2">
    <name type="scientific">Colletotrichum abscissum</name>
    <dbReference type="NCBI Taxonomy" id="1671311"/>
    <lineage>
        <taxon>Eukaryota</taxon>
        <taxon>Fungi</taxon>
        <taxon>Dikarya</taxon>
        <taxon>Ascomycota</taxon>
        <taxon>Pezizomycotina</taxon>
        <taxon>Sordariomycetes</taxon>
        <taxon>Hypocreomycetidae</taxon>
        <taxon>Glomerellales</taxon>
        <taxon>Glomerellaceae</taxon>
        <taxon>Colletotrichum</taxon>
        <taxon>Colletotrichum acutatum species complex</taxon>
    </lineage>
</organism>
<keyword evidence="2" id="KW-1185">Reference proteome</keyword>
<sequence>MQRVAAEDRGAICRALAPSLPGPGVEWWGTATATNAAHKMTADAESHLSIGFKGLPQRRAVSDDRGSA</sequence>
<comment type="caution">
    <text evidence="1">The sequence shown here is derived from an EMBL/GenBank/DDBJ whole genome shotgun (WGS) entry which is preliminary data.</text>
</comment>
<proteinExistence type="predicted"/>
<protein>
    <submittedName>
        <fullName evidence="1">Uncharacterized protein</fullName>
    </submittedName>
</protein>
<dbReference type="EMBL" id="SDAQ01000041">
    <property type="protein sequence ID" value="KAI3550763.1"/>
    <property type="molecule type" value="Genomic_DNA"/>
</dbReference>
<reference evidence="1" key="1">
    <citation type="submission" date="2019-01" db="EMBL/GenBank/DDBJ databases">
        <title>Colletotrichum abscissum LGMF1257.</title>
        <authorList>
            <person name="Baroncelli R."/>
        </authorList>
    </citation>
    <scope>NUCLEOTIDE SEQUENCE</scope>
    <source>
        <strain evidence="1">Ca142</strain>
    </source>
</reference>
<evidence type="ECO:0000313" key="1">
    <source>
        <dbReference type="EMBL" id="KAI3550763.1"/>
    </source>
</evidence>
<dbReference type="AlphaFoldDB" id="A0A9P9XEC1"/>
<dbReference type="Proteomes" id="UP001056436">
    <property type="component" value="Unassembled WGS sequence"/>
</dbReference>
<evidence type="ECO:0000313" key="2">
    <source>
        <dbReference type="Proteomes" id="UP001056436"/>
    </source>
</evidence>
<gene>
    <name evidence="1" type="ORF">CABS02_07562</name>
</gene>
<accession>A0A9P9XEC1</accession>
<name>A0A9P9XEC1_9PEZI</name>